<evidence type="ECO:0000313" key="1">
    <source>
        <dbReference type="EMBL" id="KAF2564771.1"/>
    </source>
</evidence>
<dbReference type="EMBL" id="QGKY02001250">
    <property type="protein sequence ID" value="KAF2564771.1"/>
    <property type="molecule type" value="Genomic_DNA"/>
</dbReference>
<organism evidence="2 3">
    <name type="scientific">Brassica cretica</name>
    <name type="common">Mustard</name>
    <dbReference type="NCBI Taxonomy" id="69181"/>
    <lineage>
        <taxon>Eukaryota</taxon>
        <taxon>Viridiplantae</taxon>
        <taxon>Streptophyta</taxon>
        <taxon>Embryophyta</taxon>
        <taxon>Tracheophyta</taxon>
        <taxon>Spermatophyta</taxon>
        <taxon>Magnoliopsida</taxon>
        <taxon>eudicotyledons</taxon>
        <taxon>Gunneridae</taxon>
        <taxon>Pentapetalae</taxon>
        <taxon>rosids</taxon>
        <taxon>malvids</taxon>
        <taxon>Brassicales</taxon>
        <taxon>Brassicaceae</taxon>
        <taxon>Brassiceae</taxon>
        <taxon>Brassica</taxon>
    </lineage>
</organism>
<evidence type="ECO:0000313" key="2">
    <source>
        <dbReference type="EMBL" id="KAF2596630.1"/>
    </source>
</evidence>
<gene>
    <name evidence="2" type="ORF">F2Q68_00012535</name>
    <name evidence="1" type="ORF">F2Q70_00018940</name>
</gene>
<dbReference type="AlphaFoldDB" id="A0A8S9KMZ7"/>
<comment type="caution">
    <text evidence="2">The sequence shown here is derived from an EMBL/GenBank/DDBJ whole genome shotgun (WGS) entry which is preliminary data.</text>
</comment>
<dbReference type="Proteomes" id="UP000712281">
    <property type="component" value="Unassembled WGS sequence"/>
</dbReference>
<name>A0A8S9KMZ7_BRACR</name>
<sequence>MSYLVSMVPDDFVVIVLRVFEGEVERHVRGVDVDVYEVLVRDLSEEHHPTLNYATWSNCFIWRFTWFGLVRAKV</sequence>
<dbReference type="EMBL" id="QGKW02000717">
    <property type="protein sequence ID" value="KAF2596630.1"/>
    <property type="molecule type" value="Genomic_DNA"/>
</dbReference>
<reference evidence="2" key="1">
    <citation type="submission" date="2019-12" db="EMBL/GenBank/DDBJ databases">
        <title>Genome sequencing and annotation of Brassica cretica.</title>
        <authorList>
            <person name="Studholme D.J."/>
            <person name="Sarris P.F."/>
        </authorList>
    </citation>
    <scope>NUCLEOTIDE SEQUENCE</scope>
    <source>
        <strain evidence="2">PFS-001/15</strain>
        <strain evidence="1">PFS-102/07</strain>
        <tissue evidence="2">Leaf</tissue>
    </source>
</reference>
<evidence type="ECO:0000313" key="3">
    <source>
        <dbReference type="Proteomes" id="UP000712281"/>
    </source>
</evidence>
<proteinExistence type="predicted"/>
<protein>
    <submittedName>
        <fullName evidence="2">Uncharacterized protein</fullName>
    </submittedName>
</protein>
<accession>A0A8S9KMZ7</accession>